<dbReference type="Proteomes" id="UP001597045">
    <property type="component" value="Unassembled WGS sequence"/>
</dbReference>
<protein>
    <submittedName>
        <fullName evidence="1">Uncharacterized protein</fullName>
    </submittedName>
</protein>
<name>A0ABW3MN50_9PSEU</name>
<comment type="caution">
    <text evidence="1">The sequence shown here is derived from an EMBL/GenBank/DDBJ whole genome shotgun (WGS) entry which is preliminary data.</text>
</comment>
<organism evidence="1 2">
    <name type="scientific">Kibdelosporangium lantanae</name>
    <dbReference type="NCBI Taxonomy" id="1497396"/>
    <lineage>
        <taxon>Bacteria</taxon>
        <taxon>Bacillati</taxon>
        <taxon>Actinomycetota</taxon>
        <taxon>Actinomycetes</taxon>
        <taxon>Pseudonocardiales</taxon>
        <taxon>Pseudonocardiaceae</taxon>
        <taxon>Kibdelosporangium</taxon>
    </lineage>
</organism>
<evidence type="ECO:0000313" key="1">
    <source>
        <dbReference type="EMBL" id="MFD1051568.1"/>
    </source>
</evidence>
<reference evidence="2" key="1">
    <citation type="journal article" date="2019" name="Int. J. Syst. Evol. Microbiol.">
        <title>The Global Catalogue of Microorganisms (GCM) 10K type strain sequencing project: providing services to taxonomists for standard genome sequencing and annotation.</title>
        <authorList>
            <consortium name="The Broad Institute Genomics Platform"/>
            <consortium name="The Broad Institute Genome Sequencing Center for Infectious Disease"/>
            <person name="Wu L."/>
            <person name="Ma J."/>
        </authorList>
    </citation>
    <scope>NUCLEOTIDE SEQUENCE [LARGE SCALE GENOMIC DNA]</scope>
    <source>
        <strain evidence="2">JCM 31486</strain>
    </source>
</reference>
<dbReference type="EMBL" id="JBHTIS010003696">
    <property type="protein sequence ID" value="MFD1051568.1"/>
    <property type="molecule type" value="Genomic_DNA"/>
</dbReference>
<proteinExistence type="predicted"/>
<gene>
    <name evidence="1" type="ORF">ACFQ1S_41470</name>
</gene>
<sequence length="125" mass="13707">MKASPSCSPVDGWNKRAIPSVVRVTIRELSRQRRQVVRALVAQVRSLALEEDQKIGDTVLRDIESVFTSALSDPAVTTTLMAGTLANVHDLTTAEGWPETPAPVVDLRFQFTLRAGRIAELVIEP</sequence>
<keyword evidence="2" id="KW-1185">Reference proteome</keyword>
<accession>A0ABW3MN50</accession>
<evidence type="ECO:0000313" key="2">
    <source>
        <dbReference type="Proteomes" id="UP001597045"/>
    </source>
</evidence>